<evidence type="ECO:0000313" key="1">
    <source>
        <dbReference type="EMBL" id="CAB4166172.1"/>
    </source>
</evidence>
<accession>A0A6J5P543</accession>
<gene>
    <name evidence="1" type="ORF">UFOVP840_17</name>
</gene>
<dbReference type="EMBL" id="LR796785">
    <property type="protein sequence ID" value="CAB4166172.1"/>
    <property type="molecule type" value="Genomic_DNA"/>
</dbReference>
<sequence length="245" mass="27229">MAFNLASIRRNERIAAPRVLVYGVEGIGKSTFAAGAESPIFIQTEDGLGSLQVDHFPLAEGVADVMSAIASLYTEKHDFRTVVVDSLDWLEAHIVKDVESKHDAKDLAYGKGAILQAEAWRKVLEGLNALRNDRGMAVVLIAHCTIKRFDSPEVEPYDRYQVKLQERSSALVREWCDAVLFANYRTIVKKDDVGFNKTSNRGISTGERLLYTSERPAFQAKNRYALPESIALSYDAFVSAIANTK</sequence>
<dbReference type="Pfam" id="PF13479">
    <property type="entry name" value="AAA_24"/>
    <property type="match status" value="1"/>
</dbReference>
<name>A0A6J5P543_9CAUD</name>
<dbReference type="SUPFAM" id="SSF52540">
    <property type="entry name" value="P-loop containing nucleoside triphosphate hydrolases"/>
    <property type="match status" value="1"/>
</dbReference>
<organism evidence="1">
    <name type="scientific">uncultured Caudovirales phage</name>
    <dbReference type="NCBI Taxonomy" id="2100421"/>
    <lineage>
        <taxon>Viruses</taxon>
        <taxon>Duplodnaviria</taxon>
        <taxon>Heunggongvirae</taxon>
        <taxon>Uroviricota</taxon>
        <taxon>Caudoviricetes</taxon>
        <taxon>Peduoviridae</taxon>
        <taxon>Maltschvirus</taxon>
        <taxon>Maltschvirus maltsch</taxon>
    </lineage>
</organism>
<proteinExistence type="predicted"/>
<protein>
    <submittedName>
        <fullName evidence="1">AAA domain containing protein</fullName>
    </submittedName>
</protein>
<dbReference type="InterPro" id="IPR027417">
    <property type="entry name" value="P-loop_NTPase"/>
</dbReference>
<reference evidence="1" key="1">
    <citation type="submission" date="2020-04" db="EMBL/GenBank/DDBJ databases">
        <authorList>
            <person name="Chiriac C."/>
            <person name="Salcher M."/>
            <person name="Ghai R."/>
            <person name="Kavagutti S V."/>
        </authorList>
    </citation>
    <scope>NUCLEOTIDE SEQUENCE</scope>
</reference>